<evidence type="ECO:0000256" key="4">
    <source>
        <dbReference type="ARBA" id="ARBA00022723"/>
    </source>
</evidence>
<dbReference type="Pfam" id="PF00266">
    <property type="entry name" value="Aminotran_5"/>
    <property type="match status" value="1"/>
</dbReference>
<dbReference type="Proteomes" id="UP000228809">
    <property type="component" value="Unassembled WGS sequence"/>
</dbReference>
<dbReference type="InterPro" id="IPR016454">
    <property type="entry name" value="Cysteine_dSase"/>
</dbReference>
<keyword evidence="3" id="KW-0808">Transferase</keyword>
<dbReference type="Gene3D" id="3.40.640.10">
    <property type="entry name" value="Type I PLP-dependent aspartate aminotransferase-like (Major domain)"/>
    <property type="match status" value="1"/>
</dbReference>
<evidence type="ECO:0000256" key="1">
    <source>
        <dbReference type="ARBA" id="ARBA00001933"/>
    </source>
</evidence>
<gene>
    <name evidence="10" type="ORF">COU17_00680</name>
</gene>
<comment type="caution">
    <text evidence="10">The sequence shown here is derived from an EMBL/GenBank/DDBJ whole genome shotgun (WGS) entry which is preliminary data.</text>
</comment>
<comment type="catalytic activity">
    <reaction evidence="8">
        <text>(sulfur carrier)-H + L-cysteine = (sulfur carrier)-SH + L-alanine</text>
        <dbReference type="Rhea" id="RHEA:43892"/>
        <dbReference type="Rhea" id="RHEA-COMP:14737"/>
        <dbReference type="Rhea" id="RHEA-COMP:14739"/>
        <dbReference type="ChEBI" id="CHEBI:29917"/>
        <dbReference type="ChEBI" id="CHEBI:35235"/>
        <dbReference type="ChEBI" id="CHEBI:57972"/>
        <dbReference type="ChEBI" id="CHEBI:64428"/>
        <dbReference type="EC" id="2.8.1.7"/>
    </reaction>
</comment>
<protein>
    <submittedName>
        <fullName evidence="10">Cysteine desulfurase NifS</fullName>
    </submittedName>
</protein>
<dbReference type="EMBL" id="PFBJ01000003">
    <property type="protein sequence ID" value="PIT91486.1"/>
    <property type="molecule type" value="Genomic_DNA"/>
</dbReference>
<organism evidence="10 11">
    <name type="scientific">Candidatus Kaiserbacteria bacterium CG10_big_fil_rev_8_21_14_0_10_49_17</name>
    <dbReference type="NCBI Taxonomy" id="1974609"/>
    <lineage>
        <taxon>Bacteria</taxon>
        <taxon>Candidatus Kaiseribacteriota</taxon>
    </lineage>
</organism>
<evidence type="ECO:0000313" key="11">
    <source>
        <dbReference type="Proteomes" id="UP000228809"/>
    </source>
</evidence>
<name>A0A2M6WFC7_9BACT</name>
<dbReference type="InterPro" id="IPR000192">
    <property type="entry name" value="Aminotrans_V_dom"/>
</dbReference>
<dbReference type="SUPFAM" id="SSF53383">
    <property type="entry name" value="PLP-dependent transferases"/>
    <property type="match status" value="1"/>
</dbReference>
<dbReference type="InterPro" id="IPR015422">
    <property type="entry name" value="PyrdxlP-dep_Trfase_small"/>
</dbReference>
<dbReference type="PANTHER" id="PTHR11601:SF34">
    <property type="entry name" value="CYSTEINE DESULFURASE"/>
    <property type="match status" value="1"/>
</dbReference>
<evidence type="ECO:0000256" key="7">
    <source>
        <dbReference type="ARBA" id="ARBA00023014"/>
    </source>
</evidence>
<evidence type="ECO:0000256" key="8">
    <source>
        <dbReference type="ARBA" id="ARBA00050776"/>
    </source>
</evidence>
<evidence type="ECO:0000256" key="5">
    <source>
        <dbReference type="ARBA" id="ARBA00022898"/>
    </source>
</evidence>
<evidence type="ECO:0000313" key="10">
    <source>
        <dbReference type="EMBL" id="PIT91486.1"/>
    </source>
</evidence>
<dbReference type="GO" id="GO:0031071">
    <property type="term" value="F:cysteine desulfurase activity"/>
    <property type="evidence" value="ECO:0007669"/>
    <property type="project" value="UniProtKB-EC"/>
</dbReference>
<accession>A0A2M6WFC7</accession>
<keyword evidence="5" id="KW-0663">Pyridoxal phosphate</keyword>
<dbReference type="GO" id="GO:0046872">
    <property type="term" value="F:metal ion binding"/>
    <property type="evidence" value="ECO:0007669"/>
    <property type="project" value="UniProtKB-KW"/>
</dbReference>
<evidence type="ECO:0000256" key="2">
    <source>
        <dbReference type="ARBA" id="ARBA00006490"/>
    </source>
</evidence>
<evidence type="ECO:0000259" key="9">
    <source>
        <dbReference type="Pfam" id="PF00266"/>
    </source>
</evidence>
<dbReference type="InterPro" id="IPR015421">
    <property type="entry name" value="PyrdxlP-dep_Trfase_major"/>
</dbReference>
<comment type="similarity">
    <text evidence="2">Belongs to the class-V pyridoxal-phosphate-dependent aminotransferase family. NifS/IscS subfamily.</text>
</comment>
<keyword evidence="4" id="KW-0479">Metal-binding</keyword>
<evidence type="ECO:0000256" key="3">
    <source>
        <dbReference type="ARBA" id="ARBA00022679"/>
    </source>
</evidence>
<dbReference type="PANTHER" id="PTHR11601">
    <property type="entry name" value="CYSTEINE DESULFURYLASE FAMILY MEMBER"/>
    <property type="match status" value="1"/>
</dbReference>
<evidence type="ECO:0000256" key="6">
    <source>
        <dbReference type="ARBA" id="ARBA00023004"/>
    </source>
</evidence>
<dbReference type="GO" id="GO:0051536">
    <property type="term" value="F:iron-sulfur cluster binding"/>
    <property type="evidence" value="ECO:0007669"/>
    <property type="project" value="UniProtKB-KW"/>
</dbReference>
<comment type="cofactor">
    <cofactor evidence="1">
        <name>pyridoxal 5'-phosphate</name>
        <dbReference type="ChEBI" id="CHEBI:597326"/>
    </cofactor>
</comment>
<sequence length="395" mass="42585">MFTRGRRVYLDTAASTPVDADVYAAMKPYFSAHYGNPSSIHAEGRAAKAGLEDARSRCAEALAVKASEILFTGGGTEANNIALLGAVRALLDAGEKMDTIHVISTAIEHPSVKGVCEELKQQGASVTYVPVDSEGVVSVEAVRESLTKETKLVSIGYVNSEVGIVQNIRDIGRCIRGYEKEHGTKILFHTDASQAPLWENVLPHHLRIDLMTLDAKMLYGPKGAGLLYVAHGTRLVPVLFGGSQENGIRAGTENVALCVGLSCALKNAVAGRAEQSARVQTIRDTFITALREKIPSAQLNGSRTRRVANNINITIPGIDHEYLAVWLDKEGIAVSTKSACLGVRGSASYVLEELGLSQRESGAIRMTLGKETTQKDMAYTLKALVRFMQKFDRGN</sequence>
<dbReference type="InterPro" id="IPR015424">
    <property type="entry name" value="PyrdxlP-dep_Trfase"/>
</dbReference>
<keyword evidence="7" id="KW-0411">Iron-sulfur</keyword>
<dbReference type="AlphaFoldDB" id="A0A2M6WFC7"/>
<dbReference type="Gene3D" id="3.90.1150.10">
    <property type="entry name" value="Aspartate Aminotransferase, domain 1"/>
    <property type="match status" value="1"/>
</dbReference>
<keyword evidence="6" id="KW-0408">Iron</keyword>
<dbReference type="Gene3D" id="1.10.260.50">
    <property type="match status" value="1"/>
</dbReference>
<dbReference type="PIRSF" id="PIRSF005572">
    <property type="entry name" value="NifS"/>
    <property type="match status" value="1"/>
</dbReference>
<reference evidence="11" key="1">
    <citation type="submission" date="2017-09" db="EMBL/GenBank/DDBJ databases">
        <title>Depth-based differentiation of microbial function through sediment-hosted aquifers and enrichment of novel symbionts in the deep terrestrial subsurface.</title>
        <authorList>
            <person name="Probst A.J."/>
            <person name="Ladd B."/>
            <person name="Jarett J.K."/>
            <person name="Geller-Mcgrath D.E."/>
            <person name="Sieber C.M.K."/>
            <person name="Emerson J.B."/>
            <person name="Anantharaman K."/>
            <person name="Thomas B.C."/>
            <person name="Malmstrom R."/>
            <person name="Stieglmeier M."/>
            <person name="Klingl A."/>
            <person name="Woyke T."/>
            <person name="Ryan C.M."/>
            <person name="Banfield J.F."/>
        </authorList>
    </citation>
    <scope>NUCLEOTIDE SEQUENCE [LARGE SCALE GENOMIC DNA]</scope>
</reference>
<feature type="domain" description="Aminotransferase class V" evidence="9">
    <location>
        <begin position="8"/>
        <end position="377"/>
    </location>
</feature>
<proteinExistence type="inferred from homology"/>